<dbReference type="PANTHER" id="PTHR12621:SF7">
    <property type="entry name" value="CYSTEINE AND HISTIDINE-RICH DOMAIN-CONTAINING PROTEIN 1"/>
    <property type="match status" value="1"/>
</dbReference>
<dbReference type="Proteomes" id="UP000692954">
    <property type="component" value="Unassembled WGS sequence"/>
</dbReference>
<dbReference type="PANTHER" id="PTHR12621">
    <property type="entry name" value="CYSTEINE AND HISTIDINE-RICH DOMAIN CHORD -CONTAINING PROTEIN"/>
    <property type="match status" value="1"/>
</dbReference>
<evidence type="ECO:0000256" key="1">
    <source>
        <dbReference type="SAM" id="Phobius"/>
    </source>
</evidence>
<keyword evidence="1" id="KW-0812">Transmembrane</keyword>
<feature type="transmembrane region" description="Helical" evidence="1">
    <location>
        <begin position="36"/>
        <end position="57"/>
    </location>
</feature>
<name>A0A8S1NUX4_9CILI</name>
<keyword evidence="1" id="KW-0472">Membrane</keyword>
<gene>
    <name evidence="2" type="ORF">PSON_ATCC_30995.1.T0560242</name>
</gene>
<sequence length="477" mass="56144">MNKYLQILEKIDMFGVQISLLTNTNKTTFRSKVGGVISFILSSISLSYLLFVLLLWINNEIPPNISSIQETKGYGEFKWSQPLIELTLEDFISNIDPFRKENNIITPLLFKTNNFKVQEEPIILFSDEYYFSTLSVNNGSLILNNLYQQDEDHQPNKEYLLVLAICQNISLKNGSYCADQKIIDEYLSKHHGFLTLTIRLNQFNYVQQKLEDFVKQYYQAFDPRKSSYSQVMLKQQETIIDDGILFKNEKQFNFLNNYELINQEVGSEFMPDTIAFISDKNYHLNISSSFLFRIDNISIKEEITMPKLGQVLAQIGSLVQLIFLLKYVAIFYNNKLLENQQFYDIVSMYYPEFKNFQINIFNKFKFKENLNQFQLPIKNLELIYVTLLKRAKEKCRLNNILYEISRIQFILEQQFGNRILQNSHQLGQKFTKNINEIAYGKIPESNRLVVWPAEQISTEQEQDLILKEPLELLIKQE</sequence>
<evidence type="ECO:0000313" key="2">
    <source>
        <dbReference type="EMBL" id="CAD8090864.1"/>
    </source>
</evidence>
<keyword evidence="3" id="KW-1185">Reference proteome</keyword>
<organism evidence="2 3">
    <name type="scientific">Paramecium sonneborni</name>
    <dbReference type="NCBI Taxonomy" id="65129"/>
    <lineage>
        <taxon>Eukaryota</taxon>
        <taxon>Sar</taxon>
        <taxon>Alveolata</taxon>
        <taxon>Ciliophora</taxon>
        <taxon>Intramacronucleata</taxon>
        <taxon>Oligohymenophorea</taxon>
        <taxon>Peniculida</taxon>
        <taxon>Parameciidae</taxon>
        <taxon>Paramecium</taxon>
    </lineage>
</organism>
<evidence type="ECO:0000313" key="3">
    <source>
        <dbReference type="Proteomes" id="UP000692954"/>
    </source>
</evidence>
<accession>A0A8S1NUX4</accession>
<keyword evidence="1" id="KW-1133">Transmembrane helix</keyword>
<proteinExistence type="predicted"/>
<comment type="caution">
    <text evidence="2">The sequence shown here is derived from an EMBL/GenBank/DDBJ whole genome shotgun (WGS) entry which is preliminary data.</text>
</comment>
<protein>
    <recommendedName>
        <fullName evidence="4">Transmembrane protein</fullName>
    </recommendedName>
</protein>
<dbReference type="AlphaFoldDB" id="A0A8S1NUX4"/>
<reference evidence="2" key="1">
    <citation type="submission" date="2021-01" db="EMBL/GenBank/DDBJ databases">
        <authorList>
            <consortium name="Genoscope - CEA"/>
            <person name="William W."/>
        </authorList>
    </citation>
    <scope>NUCLEOTIDE SEQUENCE</scope>
</reference>
<dbReference type="EMBL" id="CAJJDN010000056">
    <property type="protein sequence ID" value="CAD8090864.1"/>
    <property type="molecule type" value="Genomic_DNA"/>
</dbReference>
<evidence type="ECO:0008006" key="4">
    <source>
        <dbReference type="Google" id="ProtNLM"/>
    </source>
</evidence>
<dbReference type="GO" id="GO:0008270">
    <property type="term" value="F:zinc ion binding"/>
    <property type="evidence" value="ECO:0007669"/>
    <property type="project" value="TreeGrafter"/>
</dbReference>